<dbReference type="AlphaFoldDB" id="A0AAD9NPB7"/>
<evidence type="ECO:0000313" key="1">
    <source>
        <dbReference type="EMBL" id="KAK2175691.1"/>
    </source>
</evidence>
<keyword evidence="2" id="KW-1185">Reference proteome</keyword>
<organism evidence="1 2">
    <name type="scientific">Ridgeia piscesae</name>
    <name type="common">Tubeworm</name>
    <dbReference type="NCBI Taxonomy" id="27915"/>
    <lineage>
        <taxon>Eukaryota</taxon>
        <taxon>Metazoa</taxon>
        <taxon>Spiralia</taxon>
        <taxon>Lophotrochozoa</taxon>
        <taxon>Annelida</taxon>
        <taxon>Polychaeta</taxon>
        <taxon>Sedentaria</taxon>
        <taxon>Canalipalpata</taxon>
        <taxon>Sabellida</taxon>
        <taxon>Siboglinidae</taxon>
        <taxon>Ridgeia</taxon>
    </lineage>
</organism>
<evidence type="ECO:0000313" key="2">
    <source>
        <dbReference type="Proteomes" id="UP001209878"/>
    </source>
</evidence>
<name>A0AAD9NPB7_RIDPI</name>
<sequence length="232" mass="26968">MASQQKYLERLLCDIEKRVVRLHVTFDSTQKRADAIEQRLNSYLERINKETILVTCLETLRSTEKRYASLLIHALRMYLVEISDFVYETNPSSGRWSNERVKSLLLQREDDGSCEQVQRQLCEHFEISSNDMFLLSIIAELVGWNQDGRRSQTLVPTPREFADMLDVIDEAVSKTDVTSLLKRIVQWNWQRAESPMGSGNAESEDADDQSHHLVECNINNDLSTEREYDHNI</sequence>
<reference evidence="1" key="1">
    <citation type="journal article" date="2023" name="Mol. Biol. Evol.">
        <title>Third-Generation Sequencing Reveals the Adaptive Role of the Epigenome in Three Deep-Sea Polychaetes.</title>
        <authorList>
            <person name="Perez M."/>
            <person name="Aroh O."/>
            <person name="Sun Y."/>
            <person name="Lan Y."/>
            <person name="Juniper S.K."/>
            <person name="Young C.R."/>
            <person name="Angers B."/>
            <person name="Qian P.Y."/>
        </authorList>
    </citation>
    <scope>NUCLEOTIDE SEQUENCE</scope>
    <source>
        <strain evidence="1">R07B-5</strain>
    </source>
</reference>
<comment type="caution">
    <text evidence="1">The sequence shown here is derived from an EMBL/GenBank/DDBJ whole genome shotgun (WGS) entry which is preliminary data.</text>
</comment>
<protein>
    <submittedName>
        <fullName evidence="1">Uncharacterized protein</fullName>
    </submittedName>
</protein>
<dbReference type="EMBL" id="JAODUO010000712">
    <property type="protein sequence ID" value="KAK2175691.1"/>
    <property type="molecule type" value="Genomic_DNA"/>
</dbReference>
<proteinExistence type="predicted"/>
<gene>
    <name evidence="1" type="ORF">NP493_710g00004</name>
</gene>
<dbReference type="Proteomes" id="UP001209878">
    <property type="component" value="Unassembled WGS sequence"/>
</dbReference>
<accession>A0AAD9NPB7</accession>